<sequence>PEARVPGGYGVDGGRGRVGFAFSLRRLWIDPVEPAEREFRLIPIPPAVDPIHFTAKRLRRHAMEDLKKPTLKERAAESPEVAYQLHSMTIKLFHGIQNLGPCISDTQSLPASHFISAMTFGEATAALRKLRAAGVDRLYTQSVGWNARGHDGLYPTRFPIERRLGGEEGFRELIGITSELGYQPQVHDNYQMNVPHAPDWDEDCVIQDQFGEPLVRGWWAGGLEYGTWPAALPEERVGGHLRRLKSLGLRGMGYCDYWMSP</sequence>
<feature type="non-terminal residue" evidence="1">
    <location>
        <position position="1"/>
    </location>
</feature>
<organism evidence="1">
    <name type="scientific">mine drainage metagenome</name>
    <dbReference type="NCBI Taxonomy" id="410659"/>
    <lineage>
        <taxon>unclassified sequences</taxon>
        <taxon>metagenomes</taxon>
        <taxon>ecological metagenomes</taxon>
    </lineage>
</organism>
<dbReference type="AlphaFoldDB" id="T1A8Q6"/>
<feature type="non-terminal residue" evidence="1">
    <location>
        <position position="261"/>
    </location>
</feature>
<dbReference type="Pfam" id="PF18952">
    <property type="entry name" value="DUF5696"/>
    <property type="match status" value="1"/>
</dbReference>
<reference evidence="1" key="2">
    <citation type="journal article" date="2014" name="ISME J.">
        <title>Microbial stratification in low pH oxic and suboxic macroscopic growths along an acid mine drainage.</title>
        <authorList>
            <person name="Mendez-Garcia C."/>
            <person name="Mesa V."/>
            <person name="Sprenger R.R."/>
            <person name="Richter M."/>
            <person name="Diez M.S."/>
            <person name="Solano J."/>
            <person name="Bargiela R."/>
            <person name="Golyshina O.V."/>
            <person name="Manteca A."/>
            <person name="Ramos J.L."/>
            <person name="Gallego J.R."/>
            <person name="Llorente I."/>
            <person name="Martins Dos Santos V.A."/>
            <person name="Jensen O.N."/>
            <person name="Pelaez A.I."/>
            <person name="Sanchez J."/>
            <person name="Ferrer M."/>
        </authorList>
    </citation>
    <scope>NUCLEOTIDE SEQUENCE</scope>
</reference>
<comment type="caution">
    <text evidence="1">The sequence shown here is derived from an EMBL/GenBank/DDBJ whole genome shotgun (WGS) entry which is preliminary data.</text>
</comment>
<dbReference type="EMBL" id="AUZY01006797">
    <property type="protein sequence ID" value="EQD53208.1"/>
    <property type="molecule type" value="Genomic_DNA"/>
</dbReference>
<protein>
    <submittedName>
        <fullName evidence="1">Uncharacterized protein</fullName>
    </submittedName>
</protein>
<reference evidence="1" key="1">
    <citation type="submission" date="2013-08" db="EMBL/GenBank/DDBJ databases">
        <authorList>
            <person name="Mendez C."/>
            <person name="Richter M."/>
            <person name="Ferrer M."/>
            <person name="Sanchez J."/>
        </authorList>
    </citation>
    <scope>NUCLEOTIDE SEQUENCE</scope>
</reference>
<accession>T1A8Q6</accession>
<evidence type="ECO:0000313" key="1">
    <source>
        <dbReference type="EMBL" id="EQD53208.1"/>
    </source>
</evidence>
<dbReference type="Gene3D" id="3.20.20.80">
    <property type="entry name" value="Glycosidases"/>
    <property type="match status" value="1"/>
</dbReference>
<gene>
    <name evidence="1" type="ORF">B1B_10375</name>
</gene>
<name>T1A8Q6_9ZZZZ</name>
<proteinExistence type="predicted"/>
<dbReference type="InterPro" id="IPR043751">
    <property type="entry name" value="DUF5696"/>
</dbReference>